<keyword evidence="5" id="KW-0408">Iron</keyword>
<feature type="domain" description="Rieske" evidence="7">
    <location>
        <begin position="34"/>
        <end position="143"/>
    </location>
</feature>
<gene>
    <name evidence="8" type="ORF">C7B81_15015</name>
</gene>
<dbReference type="SUPFAM" id="SSF50022">
    <property type="entry name" value="ISP domain"/>
    <property type="match status" value="1"/>
</dbReference>
<evidence type="ECO:0000256" key="1">
    <source>
        <dbReference type="ARBA" id="ARBA00008751"/>
    </source>
</evidence>
<evidence type="ECO:0000259" key="7">
    <source>
        <dbReference type="PROSITE" id="PS51296"/>
    </source>
</evidence>
<dbReference type="EMBL" id="PVWP01000012">
    <property type="protein sequence ID" value="PSB36086.1"/>
    <property type="molecule type" value="Genomic_DNA"/>
</dbReference>
<keyword evidence="2" id="KW-0001">2Fe-2S</keyword>
<dbReference type="InterPro" id="IPR001663">
    <property type="entry name" value="Rng_hydr_dOase-A"/>
</dbReference>
<dbReference type="Gene3D" id="2.102.10.10">
    <property type="entry name" value="Rieske [2Fe-2S] iron-sulphur domain"/>
    <property type="match status" value="1"/>
</dbReference>
<proteinExistence type="inferred from homology"/>
<reference evidence="8 9" key="1">
    <citation type="submission" date="2018-03" db="EMBL/GenBank/DDBJ databases">
        <title>The ancient ancestry and fast evolution of plastids.</title>
        <authorList>
            <person name="Moore K.R."/>
            <person name="Magnabosco C."/>
            <person name="Momper L."/>
            <person name="Gold D.A."/>
            <person name="Bosak T."/>
            <person name="Fournier G.P."/>
        </authorList>
    </citation>
    <scope>NUCLEOTIDE SEQUENCE [LARGE SCALE GENOMIC DNA]</scope>
    <source>
        <strain evidence="8 9">CCALA 015</strain>
    </source>
</reference>
<dbReference type="CDD" id="cd03469">
    <property type="entry name" value="Rieske_RO_Alpha_N"/>
    <property type="match status" value="1"/>
</dbReference>
<evidence type="ECO:0000256" key="2">
    <source>
        <dbReference type="ARBA" id="ARBA00022714"/>
    </source>
</evidence>
<name>A0ABX5F4F7_9CHRO</name>
<dbReference type="RefSeq" id="WP_106222850.1">
    <property type="nucleotide sequence ID" value="NZ_PVWP01000012.1"/>
</dbReference>
<evidence type="ECO:0000313" key="8">
    <source>
        <dbReference type="EMBL" id="PSB36086.1"/>
    </source>
</evidence>
<dbReference type="Gene3D" id="3.90.380.10">
    <property type="entry name" value="Naphthalene 1,2-dioxygenase Alpha Subunit, Chain A, domain 1"/>
    <property type="match status" value="1"/>
</dbReference>
<dbReference type="PANTHER" id="PTHR43756">
    <property type="entry name" value="CHOLINE MONOOXYGENASE, CHLOROPLASTIC"/>
    <property type="match status" value="1"/>
</dbReference>
<keyword evidence="4" id="KW-0560">Oxidoreductase</keyword>
<dbReference type="Proteomes" id="UP000238218">
    <property type="component" value="Unassembled WGS sequence"/>
</dbReference>
<evidence type="ECO:0000256" key="5">
    <source>
        <dbReference type="ARBA" id="ARBA00023004"/>
    </source>
</evidence>
<dbReference type="InterPro" id="IPR015879">
    <property type="entry name" value="Ring_hydroxy_dOase_asu_C_dom"/>
</dbReference>
<dbReference type="PANTHER" id="PTHR43756:SF1">
    <property type="entry name" value="3-PHENYLPROPIONATE_CINNAMIC ACID DIOXYGENASE SUBUNIT ALPHA"/>
    <property type="match status" value="1"/>
</dbReference>
<accession>A0ABX5F4F7</accession>
<comment type="similarity">
    <text evidence="1">Belongs to the bacterial ring-hydroxylating dioxygenase alpha subunit family.</text>
</comment>
<keyword evidence="3" id="KW-0479">Metal-binding</keyword>
<dbReference type="InterPro" id="IPR017941">
    <property type="entry name" value="Rieske_2Fe-2S"/>
</dbReference>
<protein>
    <submittedName>
        <fullName evidence="8">(2Fe-2S)-binding protein</fullName>
    </submittedName>
</protein>
<dbReference type="PRINTS" id="PR00090">
    <property type="entry name" value="RNGDIOXGNASE"/>
</dbReference>
<evidence type="ECO:0000313" key="9">
    <source>
        <dbReference type="Proteomes" id="UP000238218"/>
    </source>
</evidence>
<evidence type="ECO:0000256" key="3">
    <source>
        <dbReference type="ARBA" id="ARBA00022723"/>
    </source>
</evidence>
<comment type="caution">
    <text evidence="8">The sequence shown here is derived from an EMBL/GenBank/DDBJ whole genome shotgun (WGS) entry which is preliminary data.</text>
</comment>
<evidence type="ECO:0000256" key="6">
    <source>
        <dbReference type="ARBA" id="ARBA00023014"/>
    </source>
</evidence>
<dbReference type="InterPro" id="IPR036922">
    <property type="entry name" value="Rieske_2Fe-2S_sf"/>
</dbReference>
<evidence type="ECO:0000256" key="4">
    <source>
        <dbReference type="ARBA" id="ARBA00023002"/>
    </source>
</evidence>
<dbReference type="SUPFAM" id="SSF55961">
    <property type="entry name" value="Bet v1-like"/>
    <property type="match status" value="1"/>
</dbReference>
<keyword evidence="9" id="KW-1185">Reference proteome</keyword>
<dbReference type="CDD" id="cd00680">
    <property type="entry name" value="RHO_alpha_C"/>
    <property type="match status" value="1"/>
</dbReference>
<dbReference type="PROSITE" id="PS51296">
    <property type="entry name" value="RIESKE"/>
    <property type="match status" value="1"/>
</dbReference>
<sequence>MDTATRAAFLPPDLYGSPAVAALEREHYATRFWHPVAAAADLPPGHVRALELLGLPVLLCHGRDGAVRAFRNRCPHRAVAFHEPAEGSVACRRLVCPYHGWTYDLGGTLLAAAREGEFVDPFERGAWPLEALDCQVRASLIWVALGAEPIPIDDQLDLPLQEAPDALARTLVPLAFHERGLACNWKIAHDNTLDDYHVAIAHPTTLHRLQGPVRDYRHRFGTWANVLATPSPEGDGAFLTFGLPPWNHLLLWPDGRLAMIQFLPETLDTCHMQVWLLGPASRQDEGEALMAEMVHFLAEDRALVESAQRGYREGFRTGPPHRLEARILHQQAIYAALLEPWYASGRMPR</sequence>
<keyword evidence="6" id="KW-0411">Iron-sulfur</keyword>
<dbReference type="Pfam" id="PF00355">
    <property type="entry name" value="Rieske"/>
    <property type="match status" value="1"/>
</dbReference>
<organism evidence="8 9">
    <name type="scientific">Aphanothece cf. minutissima CCALA 015</name>
    <dbReference type="NCBI Taxonomy" id="2107695"/>
    <lineage>
        <taxon>Bacteria</taxon>
        <taxon>Bacillati</taxon>
        <taxon>Cyanobacteriota</taxon>
        <taxon>Cyanophyceae</taxon>
        <taxon>Oscillatoriophycideae</taxon>
        <taxon>Chroococcales</taxon>
        <taxon>Aphanothecaceae</taxon>
        <taxon>Aphanothece</taxon>
    </lineage>
</organism>
<dbReference type="Pfam" id="PF00848">
    <property type="entry name" value="Ring_hydroxyl_A"/>
    <property type="match status" value="1"/>
</dbReference>